<proteinExistence type="predicted"/>
<dbReference type="InterPro" id="IPR004840">
    <property type="entry name" value="Amino_acid_permease_CS"/>
</dbReference>
<evidence type="ECO:0000256" key="2">
    <source>
        <dbReference type="ARBA" id="ARBA00022448"/>
    </source>
</evidence>
<evidence type="ECO:0000256" key="6">
    <source>
        <dbReference type="SAM" id="MobiDB-lite"/>
    </source>
</evidence>
<evidence type="ECO:0000256" key="1">
    <source>
        <dbReference type="ARBA" id="ARBA00004141"/>
    </source>
</evidence>
<sequence>MPSSISDSELKDSPHPTFTTSSPPATNGVHPGDGDSSSTAGSDEAILARLGYKQEFRREFTNLSTISFAMSIMGVASSVVTTFNTPFTLGGPASVVWCWFIGACFNFCLGTSIAELVSAYPTNGGLYSASVYLVPKRQRAFMGWSVGWLNLLGQVAGVASTEFGLAQMIFAAVSLSTGGNFVANEWQTYLLFLGLLIIHGILNSFGTRMLASMTRTFVFFNIGTVIAVVISLLVCTKEKNSASYTFTHNINGSGWSSQGLTFLLGLLSVQWTMTDYDATCHISEEVKRASVAAPAAIWIAVLGTGVAGWIYNIVFVLCSGNLSDLGELGVSGYAPAEILWRNVPEKLFYVLWAFICLIAFQVVATATHANARSFYAFSRDKGMPDRGFFHKLARNQIPINAVWLVLFISALMGLLVFASYVAVNAIFALAAMAMDTSYIIPIVARMIYQNHPEVMFKPGPFTMGDGFLGWAIRIVSVAWVSTVVVILALPTIRPVIPTNMNYASVVTLGVVFIATLCYLGIGRKIYRGPRNVLAEEGITPKALTGDDDLKEVK</sequence>
<feature type="transmembrane region" description="Helical" evidence="7">
    <location>
        <begin position="401"/>
        <end position="420"/>
    </location>
</feature>
<feature type="transmembrane region" description="Helical" evidence="7">
    <location>
        <begin position="60"/>
        <end position="82"/>
    </location>
</feature>
<feature type="transmembrane region" description="Helical" evidence="7">
    <location>
        <begin position="217"/>
        <end position="235"/>
    </location>
</feature>
<feature type="transmembrane region" description="Helical" evidence="7">
    <location>
        <begin position="295"/>
        <end position="317"/>
    </location>
</feature>
<evidence type="ECO:0000256" key="4">
    <source>
        <dbReference type="ARBA" id="ARBA00022989"/>
    </source>
</evidence>
<gene>
    <name evidence="8" type="ORF">RHTO0S_22e00562g</name>
</gene>
<dbReference type="PIRSF" id="PIRSF006060">
    <property type="entry name" value="AA_transporter"/>
    <property type="match status" value="1"/>
</dbReference>
<evidence type="ECO:0000256" key="7">
    <source>
        <dbReference type="SAM" id="Phobius"/>
    </source>
</evidence>
<evidence type="ECO:0000313" key="8">
    <source>
        <dbReference type="EMBL" id="CDR48980.1"/>
    </source>
</evidence>
<dbReference type="Pfam" id="PF13520">
    <property type="entry name" value="AA_permease_2"/>
    <property type="match status" value="1"/>
</dbReference>
<feature type="transmembrane region" description="Helical" evidence="7">
    <location>
        <begin position="426"/>
        <end position="447"/>
    </location>
</feature>
<dbReference type="PANTHER" id="PTHR45649:SF9">
    <property type="entry name" value="AMINO-ACID PERMEASE 2"/>
    <property type="match status" value="1"/>
</dbReference>
<organism evidence="8">
    <name type="scientific">Rhodotorula toruloides</name>
    <name type="common">Yeast</name>
    <name type="synonym">Rhodosporidium toruloides</name>
    <dbReference type="NCBI Taxonomy" id="5286"/>
    <lineage>
        <taxon>Eukaryota</taxon>
        <taxon>Fungi</taxon>
        <taxon>Dikarya</taxon>
        <taxon>Basidiomycota</taxon>
        <taxon>Pucciniomycotina</taxon>
        <taxon>Microbotryomycetes</taxon>
        <taxon>Sporidiobolales</taxon>
        <taxon>Sporidiobolaceae</taxon>
        <taxon>Rhodotorula</taxon>
    </lineage>
</organism>
<keyword evidence="3 7" id="KW-0812">Transmembrane</keyword>
<feature type="transmembrane region" description="Helical" evidence="7">
    <location>
        <begin position="190"/>
        <end position="211"/>
    </location>
</feature>
<feature type="transmembrane region" description="Helical" evidence="7">
    <location>
        <begin position="141"/>
        <end position="159"/>
    </location>
</feature>
<reference evidence="8" key="1">
    <citation type="journal article" date="2014" name="Genome Announc.">
        <title>Draft genome sequence of Rhodosporidium toruloides CECT1137, an oleaginous yeast of biotechnological interest.</title>
        <authorList>
            <person name="Morin N."/>
            <person name="Calcas X."/>
            <person name="Devillers H."/>
            <person name="Durrens P."/>
            <person name="Sherman D.J."/>
            <person name="Nicaud J.-M."/>
            <person name="Neuveglise C."/>
        </authorList>
    </citation>
    <scope>NUCLEOTIDE SEQUENCE</scope>
    <source>
        <strain evidence="8">CECT1137</strain>
    </source>
</reference>
<keyword evidence="4 7" id="KW-1133">Transmembrane helix</keyword>
<evidence type="ECO:0000256" key="5">
    <source>
        <dbReference type="ARBA" id="ARBA00023136"/>
    </source>
</evidence>
<dbReference type="Gene3D" id="1.20.1740.10">
    <property type="entry name" value="Amino acid/polyamine transporter I"/>
    <property type="match status" value="1"/>
</dbReference>
<feature type="transmembrane region" description="Helical" evidence="7">
    <location>
        <begin position="501"/>
        <end position="521"/>
    </location>
</feature>
<feature type="transmembrane region" description="Helical" evidence="7">
    <location>
        <begin position="349"/>
        <end position="371"/>
    </location>
</feature>
<dbReference type="GO" id="GO:0006865">
    <property type="term" value="P:amino acid transport"/>
    <property type="evidence" value="ECO:0007669"/>
    <property type="project" value="InterPro"/>
</dbReference>
<keyword evidence="2" id="KW-0813">Transport</keyword>
<dbReference type="InterPro" id="IPR002293">
    <property type="entry name" value="AA/rel_permease1"/>
</dbReference>
<dbReference type="PANTHER" id="PTHR45649">
    <property type="entry name" value="AMINO-ACID PERMEASE BAT1"/>
    <property type="match status" value="1"/>
</dbReference>
<feature type="region of interest" description="Disordered" evidence="6">
    <location>
        <begin position="1"/>
        <end position="41"/>
    </location>
</feature>
<comment type="subcellular location">
    <subcellularLocation>
        <location evidence="1">Membrane</location>
        <topology evidence="1">Multi-pass membrane protein</topology>
    </subcellularLocation>
</comment>
<dbReference type="PROSITE" id="PS00218">
    <property type="entry name" value="AMINO_ACID_PERMEASE_1"/>
    <property type="match status" value="1"/>
</dbReference>
<dbReference type="AlphaFoldDB" id="A0A061BHW1"/>
<dbReference type="EMBL" id="LK052957">
    <property type="protein sequence ID" value="CDR48980.1"/>
    <property type="molecule type" value="Genomic_DNA"/>
</dbReference>
<dbReference type="GO" id="GO:0022857">
    <property type="term" value="F:transmembrane transporter activity"/>
    <property type="evidence" value="ECO:0007669"/>
    <property type="project" value="InterPro"/>
</dbReference>
<feature type="transmembrane region" description="Helical" evidence="7">
    <location>
        <begin position="165"/>
        <end position="183"/>
    </location>
</feature>
<keyword evidence="5 7" id="KW-0472">Membrane</keyword>
<feature type="compositionally biased region" description="Low complexity" evidence="6">
    <location>
        <begin position="15"/>
        <end position="26"/>
    </location>
</feature>
<name>A0A061BHW1_RHOTO</name>
<protein>
    <submittedName>
        <fullName evidence="8">RHTO0S22e00562g1_1</fullName>
    </submittedName>
</protein>
<evidence type="ECO:0000256" key="3">
    <source>
        <dbReference type="ARBA" id="ARBA00022692"/>
    </source>
</evidence>
<feature type="transmembrane region" description="Helical" evidence="7">
    <location>
        <begin position="467"/>
        <end position="489"/>
    </location>
</feature>
<feature type="transmembrane region" description="Helical" evidence="7">
    <location>
        <begin position="94"/>
        <end position="120"/>
    </location>
</feature>
<dbReference type="GO" id="GO:0016020">
    <property type="term" value="C:membrane"/>
    <property type="evidence" value="ECO:0007669"/>
    <property type="project" value="UniProtKB-SubCell"/>
</dbReference>
<accession>A0A061BHW1</accession>
<dbReference type="OrthoDB" id="10054429at2759"/>